<feature type="compositionally biased region" description="Low complexity" evidence="1">
    <location>
        <begin position="1666"/>
        <end position="1676"/>
    </location>
</feature>
<feature type="region of interest" description="Disordered" evidence="1">
    <location>
        <begin position="1115"/>
        <end position="1176"/>
    </location>
</feature>
<protein>
    <submittedName>
        <fullName evidence="2">Uncharacterized protein</fullName>
    </submittedName>
</protein>
<evidence type="ECO:0000256" key="1">
    <source>
        <dbReference type="SAM" id="MobiDB-lite"/>
    </source>
</evidence>
<evidence type="ECO:0000313" key="2">
    <source>
        <dbReference type="EMBL" id="KAG2444469.1"/>
    </source>
</evidence>
<feature type="compositionally biased region" description="Basic residues" evidence="1">
    <location>
        <begin position="254"/>
        <end position="266"/>
    </location>
</feature>
<name>A0A835WBU6_CHLIN</name>
<accession>A0A835WBU6</accession>
<feature type="compositionally biased region" description="Gly residues" evidence="1">
    <location>
        <begin position="742"/>
        <end position="751"/>
    </location>
</feature>
<feature type="region of interest" description="Disordered" evidence="1">
    <location>
        <begin position="911"/>
        <end position="943"/>
    </location>
</feature>
<feature type="compositionally biased region" description="Low complexity" evidence="1">
    <location>
        <begin position="752"/>
        <end position="781"/>
    </location>
</feature>
<feature type="region of interest" description="Disordered" evidence="1">
    <location>
        <begin position="999"/>
        <end position="1018"/>
    </location>
</feature>
<proteinExistence type="predicted"/>
<feature type="region of interest" description="Disordered" evidence="1">
    <location>
        <begin position="1214"/>
        <end position="1235"/>
    </location>
</feature>
<feature type="region of interest" description="Disordered" evidence="1">
    <location>
        <begin position="1666"/>
        <end position="1701"/>
    </location>
</feature>
<feature type="compositionally biased region" description="Low complexity" evidence="1">
    <location>
        <begin position="1128"/>
        <end position="1149"/>
    </location>
</feature>
<feature type="region of interest" description="Disordered" evidence="1">
    <location>
        <begin position="1"/>
        <end position="83"/>
    </location>
</feature>
<feature type="compositionally biased region" description="Gly residues" evidence="1">
    <location>
        <begin position="225"/>
        <end position="236"/>
    </location>
</feature>
<feature type="region of interest" description="Disordered" evidence="1">
    <location>
        <begin position="665"/>
        <end position="803"/>
    </location>
</feature>
<feature type="compositionally biased region" description="Polar residues" evidence="1">
    <location>
        <begin position="1734"/>
        <end position="1747"/>
    </location>
</feature>
<feature type="region of interest" description="Disordered" evidence="1">
    <location>
        <begin position="1879"/>
        <end position="1898"/>
    </location>
</feature>
<feature type="compositionally biased region" description="Low complexity" evidence="1">
    <location>
        <begin position="1748"/>
        <end position="1757"/>
    </location>
</feature>
<feature type="compositionally biased region" description="Pro residues" evidence="1">
    <location>
        <begin position="782"/>
        <end position="798"/>
    </location>
</feature>
<feature type="compositionally biased region" description="Gly residues" evidence="1">
    <location>
        <begin position="1150"/>
        <end position="1163"/>
    </location>
</feature>
<feature type="region of interest" description="Disordered" evidence="1">
    <location>
        <begin position="200"/>
        <end position="266"/>
    </location>
</feature>
<feature type="region of interest" description="Disordered" evidence="1">
    <location>
        <begin position="1730"/>
        <end position="1861"/>
    </location>
</feature>
<dbReference type="EMBL" id="JAEHOC010000002">
    <property type="protein sequence ID" value="KAG2444469.1"/>
    <property type="molecule type" value="Genomic_DNA"/>
</dbReference>
<dbReference type="PROSITE" id="PS50096">
    <property type="entry name" value="IQ"/>
    <property type="match status" value="1"/>
</dbReference>
<keyword evidence="3" id="KW-1185">Reference proteome</keyword>
<feature type="region of interest" description="Disordered" evidence="1">
    <location>
        <begin position="871"/>
        <end position="897"/>
    </location>
</feature>
<feature type="compositionally biased region" description="Low complexity" evidence="1">
    <location>
        <begin position="1033"/>
        <end position="1043"/>
    </location>
</feature>
<organism evidence="2 3">
    <name type="scientific">Chlamydomonas incerta</name>
    <dbReference type="NCBI Taxonomy" id="51695"/>
    <lineage>
        <taxon>Eukaryota</taxon>
        <taxon>Viridiplantae</taxon>
        <taxon>Chlorophyta</taxon>
        <taxon>core chlorophytes</taxon>
        <taxon>Chlorophyceae</taxon>
        <taxon>CS clade</taxon>
        <taxon>Chlamydomonadales</taxon>
        <taxon>Chlamydomonadaceae</taxon>
        <taxon>Chlamydomonas</taxon>
    </lineage>
</organism>
<dbReference type="OrthoDB" id="537868at2759"/>
<feature type="compositionally biased region" description="Gly residues" evidence="1">
    <location>
        <begin position="1824"/>
        <end position="1846"/>
    </location>
</feature>
<sequence>MLGLFAKSAKQREEGGPQSPAPAPESDDDDDPEAFNYPGMPKAPKPIKLKDPYPGGKRPEGERPKHAPPPGLSGLDGIPLPSEPLVHDGATAVIFVKAGSEHRALLYLMQKVNRLYGLDDLPPDVPPDIAAYHYLVMSAPEDVPVDGDASTDFERSTLLDMPGGGLVVRRVKVLARDPLLAGHVDSTVVARRMPVARLNDRMHDGSHSGRHAQHPPGSPGPLTPGAGGSRKGGFGSRLGPESSAGGAAGDGDRHPKRRLSARRHHRGPAELVPVALPAAPAYMATAAAVIRQFNRSGLIVTPYLYATVVAASAGWWRSHKVRFTGNFGQQIKYARAARRIQRAWRAFMLRSRLDMLAAARRLVTNVGGLLLGANLALTAYHCALLREQAGRVARAAAAGHAAAVASRGGAVAAVAAAALPTSASAAALYPEQRLRFGFDRAGALVLVEPSRDMPKPLSEGTWAPGLPTPPVARSLPLWCGLQVPLCGERAAVSVHGCREVMGLQHVTALLTDCSLWKDTRGQEMSRASLPDVYPPDPAATAATLAGGGTFDDVVLAVVSFPSVHEAALRAALLLAYTWDPRRRAGVQLIPMHQTAAARGAAAQVAMAGAIATLTGGAAGTGEVVAAAAAAAAGMAAGSKPGTPGGGGAAAAAAAGNNPLAWRHVTAAERSSRSSTPQHGGQRSPARGSTPASPLRASRGASMTAGQPHPHPHPGSPTASPARSQRAPSQLPSPAPGTPGSRGAAGAGGLGGSPAASPSGARRSRQAASPAGRGLPPMGARAPSPPPLPMRPGTVPTPPSKFLDLDAMHPHVMAGGAPGASSAGGGAAPVGPVPGLATLQALQRPSTTPLGSARGAGGLMGEVSLASLAAGFGGAASPPRSPAPTVTIVPNPHTDLPQSSLARALSPAAIAHARAVQHGQHEQQQHHHQPAHEPDGAVSRSAGSLTAAVAPSAGSLTAAVARSAGSLTAAAAPGDLAGAAGAAAGEPGLPALPPGSPYLKYDMLSPRSREPATTSGTAAGTAAGTAVAAAVAAAAPGSHPGSPSRLAGGGASQADAVAAEESAASSAALAAAPTGDGTESSMAPFSPYSPYDLGGAAPAPPHHAQSQLLPERLTSPAGVGAEDSLGDLPPGAARSPGGSPSHGRSPSPSHGAGGGARAGAGGEWTPGTEASTEAGQVAATPADRHAYPFPYVLQPSNQPQLPPAVVYLHPSAGGPTDYEQYVADQQQQQQQQQPLSVQGQVPAPAPYMDPYAHMTVLQRHQAMGMYSHIVLLPVPAEPIATGPNLRPEGGLPVNATTHAARSRSPSPPGSRRASDDGARDASGLSLPPRAVLRPGPTDDTPELVVAPMPIGELHVPTLLTELVAAAGEQGRDDRFVADNTARIGRLVVAEERFSRHRQLMSKLMLTQVIGRQTAVGHLHVPGYSPLTSAAMGEIVAEMAAVYRGEAAELVAAIRQQHREAMDSVTEEKAATARHVAATSGMQAAVVDSHLGRLEEERGRAAKARVTRAHMRSLRRERATQDRAFAAAFGRQVASLGKQIVRSEIKARDSVWAAEATQQATLRKALDQQTQEHIVLAADEIAELNRWKAAAVRSEGWTADVADHYNMIDMYQADMVALRRDENYARMRRVGPAGGVWGGGKPRELLRAPLPIASVVSAAAAAAARSASASATSSRASGAAGGTAVGGSNWRTLSGGARSGSAGGEEAGPFAYLPGGTRGSFSSAWPLPFEGDHGSMASSAPASALQSRQTPTRRPLALPEPLPEGYVPGGAATAGAGLAPTAEEGDGEDRTGTPGFEFHGAPPGPWGGDATPEQVPGSAGAAGYPGAAGSGGDGGGGGSGAGSRGGSVGHSRRGVPPNHMVEGPDGLMQDYLPEAYPMQPYGSRQGTAQQRPVGMVVSRY</sequence>
<reference evidence="2" key="1">
    <citation type="journal article" date="2020" name="bioRxiv">
        <title>Comparative genomics of Chlamydomonas.</title>
        <authorList>
            <person name="Craig R.J."/>
            <person name="Hasan A.R."/>
            <person name="Ness R.W."/>
            <person name="Keightley P.D."/>
        </authorList>
    </citation>
    <scope>NUCLEOTIDE SEQUENCE</scope>
    <source>
        <strain evidence="2">SAG 7.73</strain>
    </source>
</reference>
<gene>
    <name evidence="2" type="ORF">HXX76_001221</name>
</gene>
<feature type="region of interest" description="Disordered" evidence="1">
    <location>
        <begin position="1033"/>
        <end position="1052"/>
    </location>
</feature>
<feature type="compositionally biased region" description="Basic and acidic residues" evidence="1">
    <location>
        <begin position="918"/>
        <end position="934"/>
    </location>
</feature>
<evidence type="ECO:0000313" key="3">
    <source>
        <dbReference type="Proteomes" id="UP000650467"/>
    </source>
</evidence>
<feature type="region of interest" description="Disordered" evidence="1">
    <location>
        <begin position="1281"/>
        <end position="1343"/>
    </location>
</feature>
<feature type="compositionally biased region" description="Low complexity" evidence="1">
    <location>
        <begin position="1767"/>
        <end position="1780"/>
    </location>
</feature>
<comment type="caution">
    <text evidence="2">The sequence shown here is derived from an EMBL/GenBank/DDBJ whole genome shotgun (WGS) entry which is preliminary data.</text>
</comment>
<dbReference type="Proteomes" id="UP000650467">
    <property type="component" value="Unassembled WGS sequence"/>
</dbReference>